<dbReference type="Pfam" id="PF06114">
    <property type="entry name" value="Peptidase_M78"/>
    <property type="match status" value="1"/>
</dbReference>
<name>A0A523QH70_UNCAE</name>
<organism evidence="2 3">
    <name type="scientific">Aerophobetes bacterium</name>
    <dbReference type="NCBI Taxonomy" id="2030807"/>
    <lineage>
        <taxon>Bacteria</taxon>
        <taxon>Candidatus Aerophobota</taxon>
    </lineage>
</organism>
<evidence type="ECO:0000313" key="3">
    <source>
        <dbReference type="Proteomes" id="UP000320781"/>
    </source>
</evidence>
<dbReference type="Proteomes" id="UP000320781">
    <property type="component" value="Unassembled WGS sequence"/>
</dbReference>
<protein>
    <submittedName>
        <fullName evidence="2">ImmA/IrrE family metallo-endopeptidase</fullName>
    </submittedName>
</protein>
<dbReference type="PANTHER" id="PTHR43236:SF2">
    <property type="entry name" value="BLL0069 PROTEIN"/>
    <property type="match status" value="1"/>
</dbReference>
<accession>A0A523QH70</accession>
<dbReference type="PANTHER" id="PTHR43236">
    <property type="entry name" value="ANTITOXIN HIGA1"/>
    <property type="match status" value="1"/>
</dbReference>
<reference evidence="2 3" key="1">
    <citation type="submission" date="2019-03" db="EMBL/GenBank/DDBJ databases">
        <title>Metabolic potential of uncultured bacteria and archaea associated with petroleum seepage in deep-sea sediments.</title>
        <authorList>
            <person name="Dong X."/>
            <person name="Hubert C."/>
        </authorList>
    </citation>
    <scope>NUCLEOTIDE SEQUENCE [LARGE SCALE GENOMIC DNA]</scope>
    <source>
        <strain evidence="2">E44_bin92</strain>
    </source>
</reference>
<gene>
    <name evidence="2" type="ORF">E3J95_05905</name>
</gene>
<proteinExistence type="predicted"/>
<dbReference type="AlphaFoldDB" id="A0A523QH70"/>
<sequence length="157" mass="18044">MASVGFARQMARKTLRELSITSPPVEVESVAKAHGLTVERFDNWPEKLHGQLWRGQRVIGINGNDHHTRQRLTVAHELGHFVLHHDILEFVDYEGTTDDPEKDFDVEAYEFGGELLMPMRWIKSDYAKIRDAKKLALRYDVSEPALLVRLLKLGLIK</sequence>
<evidence type="ECO:0000259" key="1">
    <source>
        <dbReference type="Pfam" id="PF06114"/>
    </source>
</evidence>
<dbReference type="InterPro" id="IPR052345">
    <property type="entry name" value="Rad_response_metalloprotease"/>
</dbReference>
<dbReference type="Gene3D" id="1.10.10.2910">
    <property type="match status" value="1"/>
</dbReference>
<dbReference type="EMBL" id="SOKU01000288">
    <property type="protein sequence ID" value="TES84826.1"/>
    <property type="molecule type" value="Genomic_DNA"/>
</dbReference>
<dbReference type="InterPro" id="IPR010359">
    <property type="entry name" value="IrrE_HExxH"/>
</dbReference>
<feature type="domain" description="IrrE N-terminal-like" evidence="1">
    <location>
        <begin position="32"/>
        <end position="150"/>
    </location>
</feature>
<evidence type="ECO:0000313" key="2">
    <source>
        <dbReference type="EMBL" id="TES84826.1"/>
    </source>
</evidence>
<comment type="caution">
    <text evidence="2">The sequence shown here is derived from an EMBL/GenBank/DDBJ whole genome shotgun (WGS) entry which is preliminary data.</text>
</comment>